<evidence type="ECO:0000256" key="2">
    <source>
        <dbReference type="ARBA" id="ARBA00022723"/>
    </source>
</evidence>
<dbReference type="Proteomes" id="UP001172155">
    <property type="component" value="Unassembled WGS sequence"/>
</dbReference>
<dbReference type="PRINTS" id="PR00385">
    <property type="entry name" value="P450"/>
</dbReference>
<feature type="transmembrane region" description="Helical" evidence="5">
    <location>
        <begin position="20"/>
        <end position="42"/>
    </location>
</feature>
<dbReference type="Gene3D" id="1.10.630.10">
    <property type="entry name" value="Cytochrome P450"/>
    <property type="match status" value="1"/>
</dbReference>
<dbReference type="EMBL" id="JAUKUD010000007">
    <property type="protein sequence ID" value="KAK0738899.1"/>
    <property type="molecule type" value="Genomic_DNA"/>
</dbReference>
<keyword evidence="2 4" id="KW-0479">Metal-binding</keyword>
<feature type="binding site" description="axial binding residue" evidence="4">
    <location>
        <position position="461"/>
    </location>
    <ligand>
        <name>heme</name>
        <dbReference type="ChEBI" id="CHEBI:30413"/>
    </ligand>
    <ligandPart>
        <name>Fe</name>
        <dbReference type="ChEBI" id="CHEBI:18248"/>
    </ligandPart>
</feature>
<evidence type="ECO:0000256" key="5">
    <source>
        <dbReference type="SAM" id="Phobius"/>
    </source>
</evidence>
<dbReference type="InterPro" id="IPR001128">
    <property type="entry name" value="Cyt_P450"/>
</dbReference>
<evidence type="ECO:0000313" key="6">
    <source>
        <dbReference type="EMBL" id="KAK0738899.1"/>
    </source>
</evidence>
<evidence type="ECO:0000256" key="3">
    <source>
        <dbReference type="ARBA" id="ARBA00023004"/>
    </source>
</evidence>
<dbReference type="Pfam" id="PF00067">
    <property type="entry name" value="p450"/>
    <property type="match status" value="1"/>
</dbReference>
<keyword evidence="5" id="KW-0812">Transmembrane</keyword>
<keyword evidence="7" id="KW-1185">Reference proteome</keyword>
<dbReference type="InterPro" id="IPR002401">
    <property type="entry name" value="Cyt_P450_E_grp-I"/>
</dbReference>
<keyword evidence="5" id="KW-1133">Transmembrane helix</keyword>
<dbReference type="GO" id="GO:0005506">
    <property type="term" value="F:iron ion binding"/>
    <property type="evidence" value="ECO:0007669"/>
    <property type="project" value="InterPro"/>
</dbReference>
<dbReference type="GO" id="GO:0004497">
    <property type="term" value="F:monooxygenase activity"/>
    <property type="evidence" value="ECO:0007669"/>
    <property type="project" value="InterPro"/>
</dbReference>
<keyword evidence="5" id="KW-0472">Membrane</keyword>
<evidence type="ECO:0000256" key="4">
    <source>
        <dbReference type="PIRSR" id="PIRSR602401-1"/>
    </source>
</evidence>
<dbReference type="PRINTS" id="PR00463">
    <property type="entry name" value="EP450I"/>
</dbReference>
<dbReference type="SUPFAM" id="SSF48264">
    <property type="entry name" value="Cytochrome P450"/>
    <property type="match status" value="1"/>
</dbReference>
<protein>
    <submittedName>
        <fullName evidence="6">Cytochrome P450</fullName>
    </submittedName>
</protein>
<keyword evidence="3 4" id="KW-0408">Iron</keyword>
<dbReference type="PANTHER" id="PTHR24305">
    <property type="entry name" value="CYTOCHROME P450"/>
    <property type="match status" value="1"/>
</dbReference>
<keyword evidence="1 4" id="KW-0349">Heme</keyword>
<dbReference type="InterPro" id="IPR036396">
    <property type="entry name" value="Cyt_P450_sf"/>
</dbReference>
<dbReference type="CDD" id="cd11060">
    <property type="entry name" value="CYP57A1-like"/>
    <property type="match status" value="1"/>
</dbReference>
<dbReference type="GO" id="GO:0016705">
    <property type="term" value="F:oxidoreductase activity, acting on paired donors, with incorporation or reduction of molecular oxygen"/>
    <property type="evidence" value="ECO:0007669"/>
    <property type="project" value="InterPro"/>
</dbReference>
<reference evidence="6" key="1">
    <citation type="submission" date="2023-06" db="EMBL/GenBank/DDBJ databases">
        <title>Genome-scale phylogeny and comparative genomics of the fungal order Sordariales.</title>
        <authorList>
            <consortium name="Lawrence Berkeley National Laboratory"/>
            <person name="Hensen N."/>
            <person name="Bonometti L."/>
            <person name="Westerberg I."/>
            <person name="Brannstrom I.O."/>
            <person name="Guillou S."/>
            <person name="Cros-Aarteil S."/>
            <person name="Calhoun S."/>
            <person name="Haridas S."/>
            <person name="Kuo A."/>
            <person name="Mondo S."/>
            <person name="Pangilinan J."/>
            <person name="Riley R."/>
            <person name="LaButti K."/>
            <person name="Andreopoulos B."/>
            <person name="Lipzen A."/>
            <person name="Chen C."/>
            <person name="Yanf M."/>
            <person name="Daum C."/>
            <person name="Ng V."/>
            <person name="Clum A."/>
            <person name="Steindorff A."/>
            <person name="Ohm R."/>
            <person name="Martin F."/>
            <person name="Silar P."/>
            <person name="Natvig D."/>
            <person name="Lalanne C."/>
            <person name="Gautier V."/>
            <person name="Ament-velasquez S.L."/>
            <person name="Kruys A."/>
            <person name="Hutchinson M.I."/>
            <person name="Powell A.J."/>
            <person name="Barry K."/>
            <person name="Miller A.N."/>
            <person name="Grigoriev I.V."/>
            <person name="Debuchy R."/>
            <person name="Gladieux P."/>
            <person name="Thoren M.H."/>
            <person name="Johannesson H."/>
        </authorList>
    </citation>
    <scope>NUCLEOTIDE SEQUENCE</scope>
    <source>
        <strain evidence="6">SMH3187-1</strain>
    </source>
</reference>
<dbReference type="PANTHER" id="PTHR24305:SF168">
    <property type="entry name" value="P450, PUTATIVE (EUROFUNG)-RELATED"/>
    <property type="match status" value="1"/>
</dbReference>
<gene>
    <name evidence="6" type="ORF">B0T18DRAFT_423125</name>
</gene>
<dbReference type="InterPro" id="IPR050121">
    <property type="entry name" value="Cytochrome_P450_monoxygenase"/>
</dbReference>
<dbReference type="AlphaFoldDB" id="A0AA40BR64"/>
<sequence length="514" mass="56763">MPISVSVPMVLLPDAAAAGSLFSAPVSGVAVLVALVTVGWVVRAVHSWRRLRHVPGPALARWSSLWMVKRLSSGRFHEAMCDVMEEYGPLVRIGPNELTCSDPDVLRHMSAARSLYTKGEFYETGRIIPGYDNIVTQRDDVKHKALRAQMTNAYRGTSAFAYEDGVDRQILQLIFLIDNKYISEPGSLRPMDLAAKIQFFTLDVISDVSFGAPFGFLTEDKDLFQYNEINASAVPVMNMLQAMPWLSNVVYRWPLRLALPSDGDSVGFGRLMGVAKSYVDARLRSGSKPNPDMLQSFIESGMSHSDLIQHMFVQIVAGSITTSAAIRHTLLALLTTPASLSRLQTELAALNLPLSQVIPAPTAESLPYLSAVVLEGLRMWPPTTGLGCKQVPPGGDIICGVHVPGGTQVGHNFSGMMRAREIWGEDGGVFWPERWLEMDEQERKEREAVVELAFGSGRFRCLGRRLAGVEVGKGVAELVRRFDFAVVEPQRPMKSESGVFWLGSDFWVRVTRRL</sequence>
<evidence type="ECO:0000256" key="1">
    <source>
        <dbReference type="ARBA" id="ARBA00022617"/>
    </source>
</evidence>
<organism evidence="6 7">
    <name type="scientific">Schizothecium vesticola</name>
    <dbReference type="NCBI Taxonomy" id="314040"/>
    <lineage>
        <taxon>Eukaryota</taxon>
        <taxon>Fungi</taxon>
        <taxon>Dikarya</taxon>
        <taxon>Ascomycota</taxon>
        <taxon>Pezizomycotina</taxon>
        <taxon>Sordariomycetes</taxon>
        <taxon>Sordariomycetidae</taxon>
        <taxon>Sordariales</taxon>
        <taxon>Schizotheciaceae</taxon>
        <taxon>Schizothecium</taxon>
    </lineage>
</organism>
<proteinExistence type="predicted"/>
<comment type="cofactor">
    <cofactor evidence="4">
        <name>heme</name>
        <dbReference type="ChEBI" id="CHEBI:30413"/>
    </cofactor>
</comment>
<comment type="caution">
    <text evidence="6">The sequence shown here is derived from an EMBL/GenBank/DDBJ whole genome shotgun (WGS) entry which is preliminary data.</text>
</comment>
<accession>A0AA40BR64</accession>
<evidence type="ECO:0000313" key="7">
    <source>
        <dbReference type="Proteomes" id="UP001172155"/>
    </source>
</evidence>
<dbReference type="GO" id="GO:0020037">
    <property type="term" value="F:heme binding"/>
    <property type="evidence" value="ECO:0007669"/>
    <property type="project" value="InterPro"/>
</dbReference>
<name>A0AA40BR64_9PEZI</name>